<dbReference type="InterPro" id="IPR047041">
    <property type="entry name" value="BipA_GTP-bd_dom"/>
</dbReference>
<dbReference type="AlphaFoldDB" id="A0A0P6Y9S9"/>
<dbReference type="SUPFAM" id="SSF50447">
    <property type="entry name" value="Translation proteins"/>
    <property type="match status" value="1"/>
</dbReference>
<dbReference type="SMART" id="SM00838">
    <property type="entry name" value="EFG_C"/>
    <property type="match status" value="1"/>
</dbReference>
<dbReference type="InterPro" id="IPR047042">
    <property type="entry name" value="BipA_II"/>
</dbReference>
<accession>A0A0P6Y9S9</accession>
<dbReference type="HAMAP" id="MF_00849">
    <property type="entry name" value="BipA"/>
    <property type="match status" value="1"/>
</dbReference>
<dbReference type="SUPFAM" id="SSF52540">
    <property type="entry name" value="P-loop containing nucleoside triphosphate hydrolases"/>
    <property type="match status" value="1"/>
</dbReference>
<dbReference type="InterPro" id="IPR048876">
    <property type="entry name" value="BipA_C"/>
</dbReference>
<dbReference type="FunFam" id="3.30.70.870:FF:000003">
    <property type="entry name" value="GTP-binding protein TypA"/>
    <property type="match status" value="1"/>
</dbReference>
<comment type="similarity">
    <text evidence="3">Belongs to the TRAFAC class translation factor GTPase superfamily. Classic translation factor GTPase family. BipA subfamily.</text>
</comment>
<dbReference type="GO" id="GO:0003924">
    <property type="term" value="F:GTPase activity"/>
    <property type="evidence" value="ECO:0007669"/>
    <property type="project" value="UniProtKB-UniRule"/>
</dbReference>
<comment type="subunit">
    <text evidence="3">Monomer.</text>
</comment>
<dbReference type="EMBL" id="LGKP01000021">
    <property type="protein sequence ID" value="KPL86739.1"/>
    <property type="molecule type" value="Genomic_DNA"/>
</dbReference>
<keyword evidence="3" id="KW-0378">Hydrolase</keyword>
<keyword evidence="3" id="KW-0963">Cytoplasm</keyword>
<dbReference type="CDD" id="cd16263">
    <property type="entry name" value="BipA_III"/>
    <property type="match status" value="1"/>
</dbReference>
<sequence length="621" mass="69037">MSYLGLCGRGFWCVMQRTDLRNIAIIAHVDHGKTTLVDAMLKQSRIFRENQQVAERVMDSNAIERERGITIMAKNTAVEYNGVRINIVDTPGHADFGGEVERVLNMVDGVLLLVDAVEGPMPQTKFVLRKALEQGHRAIVVVNKVDRPSARPNYAVNETFDLFIDLGATEEQAEFPIVYASGMAGTAGHDPHAMQDSLIPLFETILQYVPAPDVDANGPPQLLVTATMYDDYKGKIIIGRLNSGTIRKGQAVAHIPAGKDPKPAKVVQVFTHYGMDRVEVEEITAGDIVAMTGINDAGIGDTIADKDNPVALPPIKVEEPTVQMTFGVNTSPFSGREGKLVTSRKIRERLYGETERDVALKVEDTDNADTFRVSGRGELHLAILIENMRREGYEFQVSKAEVIYKEIDGARHEPYELVEIEVDSDYQGSVVELMGLRRGTMRDMSVSDSGSVQFVYHVPTRGLLGFRQQLLTATRGTGIMNSLFAGYQPYAGDVQTRQFGSLIAWEQGVTSSYGLSSAQERGQLFVGSGVDVYEGMIIGQHIRDEDLEVNACKKKQLTNMRSSGADDALRLDVPRNMSLDDCIEYLADDELLEVTPLHFRLRKRILNTDERRRDRKWAKNR</sequence>
<dbReference type="PRINTS" id="PR00315">
    <property type="entry name" value="ELONGATNFCT"/>
</dbReference>
<dbReference type="Pfam" id="PF21018">
    <property type="entry name" value="BipA_C"/>
    <property type="match status" value="1"/>
</dbReference>
<dbReference type="FunFam" id="3.30.70.240:FF:000002">
    <property type="entry name" value="GTP-binding protein TypA"/>
    <property type="match status" value="1"/>
</dbReference>
<organism evidence="5 6">
    <name type="scientific">Herpetosiphon geysericola</name>
    <dbReference type="NCBI Taxonomy" id="70996"/>
    <lineage>
        <taxon>Bacteria</taxon>
        <taxon>Bacillati</taxon>
        <taxon>Chloroflexota</taxon>
        <taxon>Chloroflexia</taxon>
        <taxon>Herpetosiphonales</taxon>
        <taxon>Herpetosiphonaceae</taxon>
        <taxon>Herpetosiphon</taxon>
    </lineage>
</organism>
<dbReference type="GO" id="GO:0005525">
    <property type="term" value="F:GTP binding"/>
    <property type="evidence" value="ECO:0007669"/>
    <property type="project" value="UniProtKB-UniRule"/>
</dbReference>
<dbReference type="GO" id="GO:0019843">
    <property type="term" value="F:rRNA binding"/>
    <property type="evidence" value="ECO:0007669"/>
    <property type="project" value="UniProtKB-KW"/>
</dbReference>
<keyword evidence="3" id="KW-0699">rRNA-binding</keyword>
<dbReference type="InterPro" id="IPR027417">
    <property type="entry name" value="P-loop_NTPase"/>
</dbReference>
<dbReference type="NCBIfam" id="TIGR01394">
    <property type="entry name" value="TypA_BipA"/>
    <property type="match status" value="1"/>
</dbReference>
<dbReference type="CDD" id="cd01891">
    <property type="entry name" value="TypA_BipA"/>
    <property type="match status" value="1"/>
</dbReference>
<comment type="catalytic activity">
    <reaction evidence="3">
        <text>GTP + H2O = GDP + phosphate + H(+)</text>
        <dbReference type="Rhea" id="RHEA:19669"/>
        <dbReference type="ChEBI" id="CHEBI:15377"/>
        <dbReference type="ChEBI" id="CHEBI:15378"/>
        <dbReference type="ChEBI" id="CHEBI:37565"/>
        <dbReference type="ChEBI" id="CHEBI:43474"/>
        <dbReference type="ChEBI" id="CHEBI:58189"/>
    </reaction>
</comment>
<dbReference type="SUPFAM" id="SSF54980">
    <property type="entry name" value="EF-G C-terminal domain-like"/>
    <property type="match status" value="2"/>
</dbReference>
<dbReference type="InterPro" id="IPR047043">
    <property type="entry name" value="BipA_III"/>
</dbReference>
<dbReference type="CDD" id="cd03691">
    <property type="entry name" value="BipA_TypA_II"/>
    <property type="match status" value="1"/>
</dbReference>
<dbReference type="GO" id="GO:0000027">
    <property type="term" value="P:ribosomal large subunit assembly"/>
    <property type="evidence" value="ECO:0007669"/>
    <property type="project" value="UniProtKB-UniRule"/>
</dbReference>
<evidence type="ECO:0000256" key="3">
    <source>
        <dbReference type="HAMAP-Rule" id="MF_00849"/>
    </source>
</evidence>
<evidence type="ECO:0000256" key="1">
    <source>
        <dbReference type="ARBA" id="ARBA00022741"/>
    </source>
</evidence>
<evidence type="ECO:0000256" key="2">
    <source>
        <dbReference type="ARBA" id="ARBA00023134"/>
    </source>
</evidence>
<dbReference type="Pfam" id="PF00679">
    <property type="entry name" value="EFG_C"/>
    <property type="match status" value="1"/>
</dbReference>
<protein>
    <recommendedName>
        <fullName evidence="3">Large ribosomal subunit assembly factor BipA</fullName>
        <ecNumber evidence="3">3.6.5.-</ecNumber>
    </recommendedName>
    <alternativeName>
        <fullName evidence="3">GTP-binding protein BipA</fullName>
    </alternativeName>
</protein>
<dbReference type="PATRIC" id="fig|70996.4.peg.4138"/>
<dbReference type="FunFam" id="2.40.50.250:FF:000001">
    <property type="entry name" value="GTP-binding protein TypA"/>
    <property type="match status" value="1"/>
</dbReference>
<evidence type="ECO:0000259" key="4">
    <source>
        <dbReference type="PROSITE" id="PS51722"/>
    </source>
</evidence>
<dbReference type="CDD" id="cd03710">
    <property type="entry name" value="BipA_TypA_C"/>
    <property type="match status" value="1"/>
</dbReference>
<dbReference type="InterPro" id="IPR004161">
    <property type="entry name" value="EFTu-like_2"/>
</dbReference>
<dbReference type="GO" id="GO:0000049">
    <property type="term" value="F:tRNA binding"/>
    <property type="evidence" value="ECO:0007669"/>
    <property type="project" value="UniProtKB-KW"/>
</dbReference>
<gene>
    <name evidence="3" type="primary">bipA</name>
    <name evidence="5" type="ORF">SE18_12275</name>
</gene>
<keyword evidence="3" id="KW-0690">Ribosome biogenesis</keyword>
<dbReference type="GO" id="GO:0043022">
    <property type="term" value="F:ribosome binding"/>
    <property type="evidence" value="ECO:0007669"/>
    <property type="project" value="UniProtKB-UniRule"/>
</dbReference>
<evidence type="ECO:0000313" key="5">
    <source>
        <dbReference type="EMBL" id="KPL86739.1"/>
    </source>
</evidence>
<dbReference type="PANTHER" id="PTHR42908:SF8">
    <property type="entry name" value="TR-TYPE G DOMAIN-CONTAINING PROTEIN"/>
    <property type="match status" value="1"/>
</dbReference>
<dbReference type="EC" id="3.6.5.-" evidence="3"/>
<dbReference type="Gene3D" id="3.30.70.240">
    <property type="match status" value="1"/>
</dbReference>
<dbReference type="InterPro" id="IPR009000">
    <property type="entry name" value="Transl_B-barrel_sf"/>
</dbReference>
<dbReference type="Gene3D" id="3.30.70.870">
    <property type="entry name" value="Elongation Factor G (Translational Gtpase), domain 3"/>
    <property type="match status" value="1"/>
</dbReference>
<dbReference type="PANTHER" id="PTHR42908">
    <property type="entry name" value="TRANSLATION ELONGATION FACTOR-RELATED"/>
    <property type="match status" value="1"/>
</dbReference>
<dbReference type="GO" id="GO:0005829">
    <property type="term" value="C:cytosol"/>
    <property type="evidence" value="ECO:0007669"/>
    <property type="project" value="TreeGrafter"/>
</dbReference>
<keyword evidence="3" id="KW-0694">RNA-binding</keyword>
<evidence type="ECO:0000313" key="6">
    <source>
        <dbReference type="Proteomes" id="UP000050277"/>
    </source>
</evidence>
<reference evidence="5 6" key="1">
    <citation type="submission" date="2015-07" db="EMBL/GenBank/DDBJ databases">
        <title>Whole genome sequence of Herpetosiphon geysericola DSM 7119.</title>
        <authorList>
            <person name="Hemp J."/>
            <person name="Ward L.M."/>
            <person name="Pace L.A."/>
            <person name="Fischer W.W."/>
        </authorList>
    </citation>
    <scope>NUCLEOTIDE SEQUENCE [LARGE SCALE GENOMIC DNA]</scope>
    <source>
        <strain evidence="5 6">DSM 7119</strain>
    </source>
</reference>
<keyword evidence="6" id="KW-1185">Reference proteome</keyword>
<dbReference type="InterPro" id="IPR000795">
    <property type="entry name" value="T_Tr_GTP-bd_dom"/>
</dbReference>
<comment type="function">
    <text evidence="3">A 50S ribosomal subunit assembly protein with GTPase activity, required for 50S subunit assembly at low temperatures, may also play a role in translation. Binds GTP and analogs. Binds the 70S ribosome between the 30S and 50S subunits, in a similar position as ribosome-bound EF-G; it contacts a number of ribosomal proteins, both rRNAs and the A-site tRNA.</text>
</comment>
<dbReference type="STRING" id="70996.SE18_12275"/>
<keyword evidence="1 3" id="KW-0547">Nucleotide-binding</keyword>
<dbReference type="Gene3D" id="2.40.30.10">
    <property type="entry name" value="Translation factors"/>
    <property type="match status" value="1"/>
</dbReference>
<dbReference type="InterPro" id="IPR006298">
    <property type="entry name" value="BipA"/>
</dbReference>
<dbReference type="Gene3D" id="2.40.50.250">
    <property type="entry name" value="bipa protein"/>
    <property type="match status" value="1"/>
</dbReference>
<dbReference type="Pfam" id="PF00009">
    <property type="entry name" value="GTP_EFTU"/>
    <property type="match status" value="1"/>
</dbReference>
<dbReference type="PROSITE" id="PS51722">
    <property type="entry name" value="G_TR_2"/>
    <property type="match status" value="1"/>
</dbReference>
<dbReference type="Gene3D" id="3.40.50.300">
    <property type="entry name" value="P-loop containing nucleotide triphosphate hydrolases"/>
    <property type="match status" value="1"/>
</dbReference>
<name>A0A0P6Y9S9_9CHLR</name>
<comment type="subcellular location">
    <subcellularLocation>
        <location evidence="3">Cytoplasm</location>
    </subcellularLocation>
    <text evidence="3">Binds to ribosomes.</text>
</comment>
<feature type="domain" description="Tr-type G" evidence="4">
    <location>
        <begin position="18"/>
        <end position="213"/>
    </location>
</feature>
<proteinExistence type="inferred from homology"/>
<dbReference type="InterPro" id="IPR005225">
    <property type="entry name" value="Small_GTP-bd"/>
</dbReference>
<dbReference type="InterPro" id="IPR031157">
    <property type="entry name" value="G_TR_CS"/>
</dbReference>
<dbReference type="Pfam" id="PF03144">
    <property type="entry name" value="GTP_EFTU_D2"/>
    <property type="match status" value="1"/>
</dbReference>
<dbReference type="PROSITE" id="PS00301">
    <property type="entry name" value="G_TR_1"/>
    <property type="match status" value="1"/>
</dbReference>
<dbReference type="InterPro" id="IPR035651">
    <property type="entry name" value="BipA_V"/>
</dbReference>
<dbReference type="GO" id="GO:1990904">
    <property type="term" value="C:ribonucleoprotein complex"/>
    <property type="evidence" value="ECO:0007669"/>
    <property type="project" value="TreeGrafter"/>
</dbReference>
<dbReference type="InterPro" id="IPR035647">
    <property type="entry name" value="EFG_III/V"/>
</dbReference>
<dbReference type="InterPro" id="IPR000640">
    <property type="entry name" value="EFG_V-like"/>
</dbReference>
<dbReference type="Proteomes" id="UP000050277">
    <property type="component" value="Unassembled WGS sequence"/>
</dbReference>
<dbReference type="FunFam" id="3.40.50.300:FF:000055">
    <property type="entry name" value="GTP-binding protein TypA"/>
    <property type="match status" value="1"/>
</dbReference>
<comment type="caution">
    <text evidence="5">The sequence shown here is derived from an EMBL/GenBank/DDBJ whole genome shotgun (WGS) entry which is preliminary data.</text>
</comment>
<feature type="binding site" evidence="3">
    <location>
        <begin position="143"/>
        <end position="146"/>
    </location>
    <ligand>
        <name>GTP</name>
        <dbReference type="ChEBI" id="CHEBI:37565"/>
    </ligand>
</feature>
<keyword evidence="2 3" id="KW-0342">GTP-binding</keyword>
<dbReference type="NCBIfam" id="TIGR00231">
    <property type="entry name" value="small_GTP"/>
    <property type="match status" value="1"/>
</dbReference>
<feature type="binding site" evidence="3">
    <location>
        <begin position="30"/>
        <end position="35"/>
    </location>
    <ligand>
        <name>GTP</name>
        <dbReference type="ChEBI" id="CHEBI:37565"/>
    </ligand>
</feature>
<keyword evidence="3" id="KW-0820">tRNA-binding</keyword>
<dbReference type="InterPro" id="IPR042116">
    <property type="entry name" value="TypA/BipA_C"/>
</dbReference>